<dbReference type="AlphaFoldDB" id="A0A3R7NWU7"/>
<dbReference type="GO" id="GO:0005737">
    <property type="term" value="C:cytoplasm"/>
    <property type="evidence" value="ECO:0007669"/>
    <property type="project" value="TreeGrafter"/>
</dbReference>
<evidence type="ECO:0000256" key="1">
    <source>
        <dbReference type="ARBA" id="ARBA00022614"/>
    </source>
</evidence>
<feature type="domain" description="PX" evidence="3">
    <location>
        <begin position="4"/>
        <end position="134"/>
    </location>
</feature>
<evidence type="ECO:0000259" key="3">
    <source>
        <dbReference type="PROSITE" id="PS50195"/>
    </source>
</evidence>
<evidence type="ECO:0000313" key="4">
    <source>
        <dbReference type="EMBL" id="ROT68941.1"/>
    </source>
</evidence>
<evidence type="ECO:0000313" key="5">
    <source>
        <dbReference type="Proteomes" id="UP000283509"/>
    </source>
</evidence>
<dbReference type="STRING" id="6689.A0A3R7NWU7"/>
<dbReference type="InterPro" id="IPR032675">
    <property type="entry name" value="LRR_dom_sf"/>
</dbReference>
<dbReference type="PANTHER" id="PTHR15454">
    <property type="entry name" value="NISCHARIN RELATED"/>
    <property type="match status" value="1"/>
</dbReference>
<accession>A0A3R7NWU7</accession>
<keyword evidence="5" id="KW-1185">Reference proteome</keyword>
<dbReference type="Pfam" id="PF00787">
    <property type="entry name" value="PX"/>
    <property type="match status" value="1"/>
</dbReference>
<keyword evidence="1" id="KW-0433">Leucine-rich repeat</keyword>
<dbReference type="SUPFAM" id="SSF52075">
    <property type="entry name" value="Outer arm dynein light chain 1"/>
    <property type="match status" value="1"/>
</dbReference>
<dbReference type="EMBL" id="QCYY01002618">
    <property type="protein sequence ID" value="ROT68941.1"/>
    <property type="molecule type" value="Genomic_DNA"/>
</dbReference>
<dbReference type="SMART" id="SM00312">
    <property type="entry name" value="PX"/>
    <property type="match status" value="1"/>
</dbReference>
<organism evidence="4 5">
    <name type="scientific">Penaeus vannamei</name>
    <name type="common">Whiteleg shrimp</name>
    <name type="synonym">Litopenaeus vannamei</name>
    <dbReference type="NCBI Taxonomy" id="6689"/>
    <lineage>
        <taxon>Eukaryota</taxon>
        <taxon>Metazoa</taxon>
        <taxon>Ecdysozoa</taxon>
        <taxon>Arthropoda</taxon>
        <taxon>Crustacea</taxon>
        <taxon>Multicrustacea</taxon>
        <taxon>Malacostraca</taxon>
        <taxon>Eumalacostraca</taxon>
        <taxon>Eucarida</taxon>
        <taxon>Decapoda</taxon>
        <taxon>Dendrobranchiata</taxon>
        <taxon>Penaeoidea</taxon>
        <taxon>Penaeidae</taxon>
        <taxon>Penaeus</taxon>
    </lineage>
</organism>
<dbReference type="Proteomes" id="UP000283509">
    <property type="component" value="Unassembled WGS sequence"/>
</dbReference>
<comment type="caution">
    <text evidence="4">The sequence shown here is derived from an EMBL/GenBank/DDBJ whole genome shotgun (WGS) entry which is preliminary data.</text>
</comment>
<dbReference type="InterPro" id="IPR001683">
    <property type="entry name" value="PX_dom"/>
</dbReference>
<dbReference type="GO" id="GO:0035091">
    <property type="term" value="F:phosphatidylinositol binding"/>
    <property type="evidence" value="ECO:0007669"/>
    <property type="project" value="InterPro"/>
</dbReference>
<dbReference type="FunFam" id="3.30.1520.10:FF:000020">
    <property type="entry name" value="nischarin isoform X1"/>
    <property type="match status" value="1"/>
</dbReference>
<reference evidence="4 5" key="2">
    <citation type="submission" date="2019-01" db="EMBL/GenBank/DDBJ databases">
        <title>The decoding of complex shrimp genome reveals the adaptation for benthos swimmer, frequently molting mechanism and breeding impact on genome.</title>
        <authorList>
            <person name="Sun Y."/>
            <person name="Gao Y."/>
            <person name="Yu Y."/>
        </authorList>
    </citation>
    <scope>NUCLEOTIDE SEQUENCE [LARGE SCALE GENOMIC DNA]</scope>
    <source>
        <tissue evidence="4">Muscle</tissue>
    </source>
</reference>
<gene>
    <name evidence="4" type="ORF">C7M84_012892</name>
</gene>
<dbReference type="PROSITE" id="PS50195">
    <property type="entry name" value="PX"/>
    <property type="match status" value="1"/>
</dbReference>
<dbReference type="InterPro" id="IPR036871">
    <property type="entry name" value="PX_dom_sf"/>
</dbReference>
<dbReference type="PANTHER" id="PTHR15454:SF35">
    <property type="entry name" value="NISCHARIN"/>
    <property type="match status" value="1"/>
</dbReference>
<dbReference type="Gene3D" id="3.30.1520.10">
    <property type="entry name" value="Phox-like domain"/>
    <property type="match status" value="1"/>
</dbReference>
<dbReference type="SMART" id="SM00365">
    <property type="entry name" value="LRR_SD22"/>
    <property type="match status" value="3"/>
</dbReference>
<sequence>MASLGPDQHVEATIESTEQSEGITLYVISISVGTVKWTVKKRYNAFAELHDKLVSNHGLARDLLPPKKIIGNKDPAFIEKRRIDLQLYLQTILNFMHRALPRELAEFLDFHIYELTHLLQSMARHFFHEADKLLADGEPVILTPLQLHAISFRLKNPLPTNVASEQETDFSHVADFVSQIKHLVIKGSNECLRTSNIIENSLSYTLNTFKSLETLSVKNASISQIGHLGAVRRTTRELKVDDSDMKQIHEILLCDSIYKETVEGSDPYKWLQLTSVDFSCNSITKIDDSITLAPKVERLDLSRNKLTSVENLTKLPNLVSLSLANNLFTSLENMHTKLGNVVELDLSQNNLTSLEGLNKLYSLATLNVSTNNICEISEVSHVSRLPCLEILIITGNPVATVLDYRTKVLELFGQRASEICLDNERPTQRELDTVAVLQAIRASREGRLPTLSITNPMPTTTTTLSFIPPDVATAASESSVTK</sequence>
<dbReference type="OrthoDB" id="430293at2759"/>
<dbReference type="Gene3D" id="3.80.10.10">
    <property type="entry name" value="Ribonuclease Inhibitor"/>
    <property type="match status" value="2"/>
</dbReference>
<dbReference type="PROSITE" id="PS51450">
    <property type="entry name" value="LRR"/>
    <property type="match status" value="4"/>
</dbReference>
<dbReference type="Pfam" id="PF13855">
    <property type="entry name" value="LRR_8"/>
    <property type="match status" value="1"/>
</dbReference>
<keyword evidence="2" id="KW-0677">Repeat</keyword>
<dbReference type="InterPro" id="IPR001611">
    <property type="entry name" value="Leu-rich_rpt"/>
</dbReference>
<name>A0A3R7NWU7_PENVA</name>
<evidence type="ECO:0000256" key="2">
    <source>
        <dbReference type="ARBA" id="ARBA00022737"/>
    </source>
</evidence>
<reference evidence="4 5" key="1">
    <citation type="submission" date="2018-04" db="EMBL/GenBank/DDBJ databases">
        <authorList>
            <person name="Zhang X."/>
            <person name="Yuan J."/>
            <person name="Li F."/>
            <person name="Xiang J."/>
        </authorList>
    </citation>
    <scope>NUCLEOTIDE SEQUENCE [LARGE SCALE GENOMIC DNA]</scope>
    <source>
        <tissue evidence="4">Muscle</tissue>
    </source>
</reference>
<proteinExistence type="predicted"/>
<protein>
    <submittedName>
        <fullName evidence="4">Nischarin</fullName>
    </submittedName>
</protein>
<dbReference type="SUPFAM" id="SSF64268">
    <property type="entry name" value="PX domain"/>
    <property type="match status" value="1"/>
</dbReference>